<dbReference type="InterPro" id="IPR050670">
    <property type="entry name" value="STAM"/>
</dbReference>
<feature type="region of interest" description="Disordered" evidence="8">
    <location>
        <begin position="147"/>
        <end position="207"/>
    </location>
</feature>
<reference evidence="11 12" key="1">
    <citation type="submission" date="2016-03" db="EMBL/GenBank/DDBJ databases">
        <authorList>
            <person name="Devillers H."/>
        </authorList>
    </citation>
    <scope>NUCLEOTIDE SEQUENCE [LARGE SCALE GENOMIC DNA]</scope>
    <source>
        <strain evidence="11">CBS 11717</strain>
    </source>
</reference>
<dbReference type="PANTHER" id="PTHR45929:SF3">
    <property type="entry name" value="JAK PATHWAY SIGNAL TRANSDUCTION ADAPTOR MOLECULE"/>
    <property type="match status" value="1"/>
</dbReference>
<dbReference type="OrthoDB" id="10255964at2759"/>
<sequence length="393" mass="44847">MDLEYQIKAAILKATNERLRSDNWQLIIDACDLVREDPEDGGEYAMEVIEGQLEQKDANINLRTLPLIVALAENCGSRLQQAICSKHFTGVLRSIVEDKKKHTLVRQRVAKMVAQLAESLKNDPSLKSIRDLNSSIRTAYPALLEQPNIPGKKDLSSESREREERELEQALKASLQDFELSPKEESKEESKEKTHSSPNFEGQYQSQPPIQRVRALYDLVAREPDELSFKRGDVIMVVEQVYCDWWRGSLRGKIGIFPLNYVSEISEPNNEQLRQEAEEEQKCFEQKSNIDRLQKTMQAAGGNFEVTQDPEVNRIYGNVTPLRPQITKLLGKYAQRRDDLASLRQLLSEAEASYNQMLDRAYAPLSPKIETSPYRPSAPRAPDQRWQLGGPGY</sequence>
<dbReference type="InterPro" id="IPR008942">
    <property type="entry name" value="ENTH_VHS"/>
</dbReference>
<dbReference type="PROSITE" id="PS50179">
    <property type="entry name" value="VHS"/>
    <property type="match status" value="1"/>
</dbReference>
<dbReference type="Pfam" id="PF00018">
    <property type="entry name" value="SH3_1"/>
    <property type="match status" value="1"/>
</dbReference>
<dbReference type="InterPro" id="IPR001452">
    <property type="entry name" value="SH3_domain"/>
</dbReference>
<evidence type="ECO:0000256" key="1">
    <source>
        <dbReference type="ARBA" id="ARBA00004125"/>
    </source>
</evidence>
<keyword evidence="6" id="KW-0967">Endosome</keyword>
<accession>A0A1G4K891</accession>
<comment type="subcellular location">
    <subcellularLocation>
        <location evidence="1">Endosome membrane</location>
        <topology evidence="1">Peripheral membrane protein</topology>
        <orientation evidence="1">Cytoplasmic side</orientation>
    </subcellularLocation>
</comment>
<feature type="domain" description="SH3" evidence="9">
    <location>
        <begin position="208"/>
        <end position="267"/>
    </location>
</feature>
<dbReference type="GO" id="GO:0043130">
    <property type="term" value="F:ubiquitin binding"/>
    <property type="evidence" value="ECO:0007669"/>
    <property type="project" value="InterPro"/>
</dbReference>
<dbReference type="SUPFAM" id="SSF48464">
    <property type="entry name" value="ENTH/VHS domain"/>
    <property type="match status" value="1"/>
</dbReference>
<dbReference type="PANTHER" id="PTHR45929">
    <property type="entry name" value="JAK PATHWAY SIGNAL TRANSDUCTION ADAPTOR MOLECULE"/>
    <property type="match status" value="1"/>
</dbReference>
<dbReference type="InterPro" id="IPR002014">
    <property type="entry name" value="VHS_dom"/>
</dbReference>
<evidence type="ECO:0000313" key="11">
    <source>
        <dbReference type="EMBL" id="SCV00232.1"/>
    </source>
</evidence>
<dbReference type="PRINTS" id="PR00452">
    <property type="entry name" value="SH3DOMAIN"/>
</dbReference>
<dbReference type="STRING" id="1230905.A0A1G4K891"/>
<name>A0A1G4K891_9SACH</name>
<evidence type="ECO:0000259" key="9">
    <source>
        <dbReference type="PROSITE" id="PS50002"/>
    </source>
</evidence>
<keyword evidence="5 7" id="KW-0728">SH3 domain</keyword>
<evidence type="ECO:0000256" key="8">
    <source>
        <dbReference type="SAM" id="MobiDB-lite"/>
    </source>
</evidence>
<dbReference type="CDD" id="cd16978">
    <property type="entry name" value="VHS_HSE1"/>
    <property type="match status" value="1"/>
</dbReference>
<dbReference type="Gene3D" id="1.25.40.90">
    <property type="match status" value="1"/>
</dbReference>
<dbReference type="Gene3D" id="1.20.5.1940">
    <property type="match status" value="1"/>
</dbReference>
<dbReference type="Gene3D" id="2.30.30.40">
    <property type="entry name" value="SH3 Domains"/>
    <property type="match status" value="1"/>
</dbReference>
<dbReference type="InterPro" id="IPR036028">
    <property type="entry name" value="SH3-like_dom_sf"/>
</dbReference>
<dbReference type="GO" id="GO:0043328">
    <property type="term" value="P:protein transport to vacuole involved in ubiquitin-dependent protein catabolic process via the multivesicular body sorting pathway"/>
    <property type="evidence" value="ECO:0007669"/>
    <property type="project" value="TreeGrafter"/>
</dbReference>
<evidence type="ECO:0000256" key="7">
    <source>
        <dbReference type="PROSITE-ProRule" id="PRU00192"/>
    </source>
</evidence>
<feature type="compositionally biased region" description="Polar residues" evidence="8">
    <location>
        <begin position="198"/>
        <end position="207"/>
    </location>
</feature>
<dbReference type="PRINTS" id="PR00499">
    <property type="entry name" value="P67PHOX"/>
</dbReference>
<dbReference type="FunFam" id="2.30.30.40:FF:000072">
    <property type="entry name" value="Unconventional Myosin IB"/>
    <property type="match status" value="1"/>
</dbReference>
<evidence type="ECO:0000259" key="10">
    <source>
        <dbReference type="PROSITE" id="PS50179"/>
    </source>
</evidence>
<dbReference type="Pfam" id="PF00790">
    <property type="entry name" value="VHS"/>
    <property type="match status" value="1"/>
</dbReference>
<dbReference type="SMART" id="SM00288">
    <property type="entry name" value="VHS"/>
    <property type="match status" value="1"/>
</dbReference>
<dbReference type="EMBL" id="LT598469">
    <property type="protein sequence ID" value="SCV00232.1"/>
    <property type="molecule type" value="Genomic_DNA"/>
</dbReference>
<dbReference type="PROSITE" id="PS50002">
    <property type="entry name" value="SH3"/>
    <property type="match status" value="1"/>
</dbReference>
<dbReference type="SUPFAM" id="SSF50044">
    <property type="entry name" value="SH3-domain"/>
    <property type="match status" value="1"/>
</dbReference>
<evidence type="ECO:0000256" key="5">
    <source>
        <dbReference type="ARBA" id="ARBA00022443"/>
    </source>
</evidence>
<dbReference type="GO" id="GO:0035091">
    <property type="term" value="F:phosphatidylinositol binding"/>
    <property type="evidence" value="ECO:0007669"/>
    <property type="project" value="InterPro"/>
</dbReference>
<feature type="region of interest" description="Disordered" evidence="8">
    <location>
        <begin position="366"/>
        <end position="393"/>
    </location>
</feature>
<organism evidence="11 12">
    <name type="scientific">Lachancea mirantina</name>
    <dbReference type="NCBI Taxonomy" id="1230905"/>
    <lineage>
        <taxon>Eukaryota</taxon>
        <taxon>Fungi</taxon>
        <taxon>Dikarya</taxon>
        <taxon>Ascomycota</taxon>
        <taxon>Saccharomycotina</taxon>
        <taxon>Saccharomycetes</taxon>
        <taxon>Saccharomycetales</taxon>
        <taxon>Saccharomycetaceae</taxon>
        <taxon>Lachancea</taxon>
    </lineage>
</organism>
<feature type="domain" description="VHS" evidence="10">
    <location>
        <begin position="14"/>
        <end position="137"/>
    </location>
</feature>
<dbReference type="Proteomes" id="UP000191024">
    <property type="component" value="Chromosome G"/>
</dbReference>
<evidence type="ECO:0000256" key="2">
    <source>
        <dbReference type="ARBA" id="ARBA00009666"/>
    </source>
</evidence>
<feature type="compositionally biased region" description="Basic and acidic residues" evidence="8">
    <location>
        <begin position="151"/>
        <end position="169"/>
    </location>
</feature>
<keyword evidence="12" id="KW-1185">Reference proteome</keyword>
<evidence type="ECO:0000256" key="6">
    <source>
        <dbReference type="ARBA" id="ARBA00022753"/>
    </source>
</evidence>
<evidence type="ECO:0000256" key="4">
    <source>
        <dbReference type="ARBA" id="ARBA00018978"/>
    </source>
</evidence>
<proteinExistence type="inferred from homology"/>
<comment type="similarity">
    <text evidence="2">Belongs to the STAM family.</text>
</comment>
<protein>
    <recommendedName>
        <fullName evidence="3">Class E vacuolar protein-sorting machinery protein HSE1</fullName>
    </recommendedName>
    <alternativeName>
        <fullName evidence="4">Class E vacuolar protein-sorting machinery protein hse1</fullName>
    </alternativeName>
</protein>
<evidence type="ECO:0000256" key="3">
    <source>
        <dbReference type="ARBA" id="ARBA00017923"/>
    </source>
</evidence>
<dbReference type="AlphaFoldDB" id="A0A1G4K891"/>
<gene>
    <name evidence="11" type="ORF">LAMI_0G03730G</name>
</gene>
<dbReference type="GO" id="GO:0033565">
    <property type="term" value="C:ESCRT-0 complex"/>
    <property type="evidence" value="ECO:0007669"/>
    <property type="project" value="TreeGrafter"/>
</dbReference>
<dbReference type="SMART" id="SM00326">
    <property type="entry name" value="SH3"/>
    <property type="match status" value="1"/>
</dbReference>
<feature type="compositionally biased region" description="Basic and acidic residues" evidence="8">
    <location>
        <begin position="180"/>
        <end position="195"/>
    </location>
</feature>
<evidence type="ECO:0000313" key="12">
    <source>
        <dbReference type="Proteomes" id="UP000191024"/>
    </source>
</evidence>
<dbReference type="GO" id="GO:0010008">
    <property type="term" value="C:endosome membrane"/>
    <property type="evidence" value="ECO:0007669"/>
    <property type="project" value="UniProtKB-SubCell"/>
</dbReference>